<dbReference type="AlphaFoldDB" id="A0A0C9YJ24"/>
<sequence length="299" mass="32663">MSKNCPSMEVLNLYGEESPSPPTEMSTTLRSPSPTCDLSLFERMKCAHIPKPPTPEYTRAPSPQADLAMADAEDLGHIAVRTPSPTPNLSLFERMKCAPVPSPPSLTEERVPSSQEDAEMELAESSGDTTARSPSALLNLSLFERMKRAPVPKPPSPVPASDVDLFNRMRHARVPSPPSPAAAAEVDAMQTLQSAEAPPPPSQFEGLQIEQGDDPDRSRRIDFGDPDRTRLWELFTLGLTGPPLLVDECRALERAGLAKADMAEDVLWVLHDFKSRHVGPVSAGNYPYERTLDFSLKIG</sequence>
<evidence type="ECO:0000256" key="1">
    <source>
        <dbReference type="SAM" id="MobiDB-lite"/>
    </source>
</evidence>
<feature type="compositionally biased region" description="Basic and acidic residues" evidence="1">
    <location>
        <begin position="214"/>
        <end position="224"/>
    </location>
</feature>
<feature type="region of interest" description="Disordered" evidence="1">
    <location>
        <begin position="1"/>
        <end position="34"/>
    </location>
</feature>
<dbReference type="EMBL" id="KN833973">
    <property type="protein sequence ID" value="KIK13804.1"/>
    <property type="molecule type" value="Genomic_DNA"/>
</dbReference>
<keyword evidence="3" id="KW-1185">Reference proteome</keyword>
<accession>A0A0C9YJ24</accession>
<organism evidence="2 3">
    <name type="scientific">Pisolithus microcarpus 441</name>
    <dbReference type="NCBI Taxonomy" id="765257"/>
    <lineage>
        <taxon>Eukaryota</taxon>
        <taxon>Fungi</taxon>
        <taxon>Dikarya</taxon>
        <taxon>Basidiomycota</taxon>
        <taxon>Agaricomycotina</taxon>
        <taxon>Agaricomycetes</taxon>
        <taxon>Agaricomycetidae</taxon>
        <taxon>Boletales</taxon>
        <taxon>Sclerodermatineae</taxon>
        <taxon>Pisolithaceae</taxon>
        <taxon>Pisolithus</taxon>
    </lineage>
</organism>
<reference evidence="3" key="2">
    <citation type="submission" date="2015-01" db="EMBL/GenBank/DDBJ databases">
        <title>Evolutionary Origins and Diversification of the Mycorrhizal Mutualists.</title>
        <authorList>
            <consortium name="DOE Joint Genome Institute"/>
            <consortium name="Mycorrhizal Genomics Consortium"/>
            <person name="Kohler A."/>
            <person name="Kuo A."/>
            <person name="Nagy L.G."/>
            <person name="Floudas D."/>
            <person name="Copeland A."/>
            <person name="Barry K.W."/>
            <person name="Cichocki N."/>
            <person name="Veneault-Fourrey C."/>
            <person name="LaButti K."/>
            <person name="Lindquist E.A."/>
            <person name="Lipzen A."/>
            <person name="Lundell T."/>
            <person name="Morin E."/>
            <person name="Murat C."/>
            <person name="Riley R."/>
            <person name="Ohm R."/>
            <person name="Sun H."/>
            <person name="Tunlid A."/>
            <person name="Henrissat B."/>
            <person name="Grigoriev I.V."/>
            <person name="Hibbett D.S."/>
            <person name="Martin F."/>
        </authorList>
    </citation>
    <scope>NUCLEOTIDE SEQUENCE [LARGE SCALE GENOMIC DNA]</scope>
    <source>
        <strain evidence="3">441</strain>
    </source>
</reference>
<dbReference type="HOGENOM" id="CLU_081047_0_0_1"/>
<protein>
    <submittedName>
        <fullName evidence="2">Unplaced genomic scaffold scaffold_289, whole genome shotgun sequence</fullName>
    </submittedName>
</protein>
<feature type="region of interest" description="Disordered" evidence="1">
    <location>
        <begin position="99"/>
        <end position="133"/>
    </location>
</feature>
<feature type="region of interest" description="Disordered" evidence="1">
    <location>
        <begin position="192"/>
        <end position="224"/>
    </location>
</feature>
<dbReference type="Proteomes" id="UP000054018">
    <property type="component" value="Unassembled WGS sequence"/>
</dbReference>
<name>A0A0C9YJ24_9AGAM</name>
<gene>
    <name evidence="2" type="ORF">PISMIDRAFT_17738</name>
</gene>
<feature type="compositionally biased region" description="Polar residues" evidence="1">
    <location>
        <begin position="23"/>
        <end position="34"/>
    </location>
</feature>
<reference evidence="2 3" key="1">
    <citation type="submission" date="2014-04" db="EMBL/GenBank/DDBJ databases">
        <authorList>
            <consortium name="DOE Joint Genome Institute"/>
            <person name="Kuo A."/>
            <person name="Kohler A."/>
            <person name="Costa M.D."/>
            <person name="Nagy L.G."/>
            <person name="Floudas D."/>
            <person name="Copeland A."/>
            <person name="Barry K.W."/>
            <person name="Cichocki N."/>
            <person name="Veneault-Fourrey C."/>
            <person name="LaButti K."/>
            <person name="Lindquist E.A."/>
            <person name="Lipzen A."/>
            <person name="Lundell T."/>
            <person name="Morin E."/>
            <person name="Murat C."/>
            <person name="Sun H."/>
            <person name="Tunlid A."/>
            <person name="Henrissat B."/>
            <person name="Grigoriev I.V."/>
            <person name="Hibbett D.S."/>
            <person name="Martin F."/>
            <person name="Nordberg H.P."/>
            <person name="Cantor M.N."/>
            <person name="Hua S.X."/>
        </authorList>
    </citation>
    <scope>NUCLEOTIDE SEQUENCE [LARGE SCALE GENOMIC DNA]</scope>
    <source>
        <strain evidence="2 3">441</strain>
    </source>
</reference>
<proteinExistence type="predicted"/>
<dbReference type="OrthoDB" id="10449573at2759"/>
<evidence type="ECO:0000313" key="3">
    <source>
        <dbReference type="Proteomes" id="UP000054018"/>
    </source>
</evidence>
<evidence type="ECO:0000313" key="2">
    <source>
        <dbReference type="EMBL" id="KIK13804.1"/>
    </source>
</evidence>